<comment type="similarity">
    <text evidence="1">Belongs to the RutC family.</text>
</comment>
<dbReference type="GO" id="GO:0019239">
    <property type="term" value="F:deaminase activity"/>
    <property type="evidence" value="ECO:0007669"/>
    <property type="project" value="TreeGrafter"/>
</dbReference>
<dbReference type="Gene3D" id="3.30.1330.40">
    <property type="entry name" value="RutC-like"/>
    <property type="match status" value="1"/>
</dbReference>
<evidence type="ECO:0000313" key="3">
    <source>
        <dbReference type="Proteomes" id="UP000256561"/>
    </source>
</evidence>
<dbReference type="RefSeq" id="WP_115591530.1">
    <property type="nucleotide sequence ID" value="NZ_QRHA01000001.1"/>
</dbReference>
<proteinExistence type="inferred from homology"/>
<protein>
    <submittedName>
        <fullName evidence="2">RidA family protein</fullName>
    </submittedName>
</protein>
<organism evidence="2 3">
    <name type="scientific">Alteromonas aestuariivivens</name>
    <dbReference type="NCBI Taxonomy" id="1938339"/>
    <lineage>
        <taxon>Bacteria</taxon>
        <taxon>Pseudomonadati</taxon>
        <taxon>Pseudomonadota</taxon>
        <taxon>Gammaproteobacteria</taxon>
        <taxon>Alteromonadales</taxon>
        <taxon>Alteromonadaceae</taxon>
        <taxon>Alteromonas/Salinimonas group</taxon>
        <taxon>Alteromonas</taxon>
    </lineage>
</organism>
<reference evidence="3" key="1">
    <citation type="submission" date="2018-08" db="EMBL/GenBank/DDBJ databases">
        <authorList>
            <person name="Zhang J."/>
            <person name="Du Z.-J."/>
        </authorList>
    </citation>
    <scope>NUCLEOTIDE SEQUENCE [LARGE SCALE GENOMIC DNA]</scope>
    <source>
        <strain evidence="3">KCTC 52655</strain>
    </source>
</reference>
<dbReference type="SUPFAM" id="SSF55298">
    <property type="entry name" value="YjgF-like"/>
    <property type="match status" value="1"/>
</dbReference>
<name>A0A3D8MF61_9ALTE</name>
<dbReference type="AlphaFoldDB" id="A0A3D8MF61"/>
<evidence type="ECO:0000313" key="2">
    <source>
        <dbReference type="EMBL" id="RDV29240.1"/>
    </source>
</evidence>
<dbReference type="PANTHER" id="PTHR11803:SF58">
    <property type="entry name" value="PROTEIN HMF1-RELATED"/>
    <property type="match status" value="1"/>
</dbReference>
<dbReference type="Proteomes" id="UP000256561">
    <property type="component" value="Unassembled WGS sequence"/>
</dbReference>
<dbReference type="InterPro" id="IPR006175">
    <property type="entry name" value="YjgF/YER057c/UK114"/>
</dbReference>
<dbReference type="InterPro" id="IPR035959">
    <property type="entry name" value="RutC-like_sf"/>
</dbReference>
<evidence type="ECO:0000256" key="1">
    <source>
        <dbReference type="ARBA" id="ARBA00010552"/>
    </source>
</evidence>
<dbReference type="CDD" id="cd00448">
    <property type="entry name" value="YjgF_YER057c_UK114_family"/>
    <property type="match status" value="1"/>
</dbReference>
<dbReference type="EMBL" id="QRHA01000001">
    <property type="protein sequence ID" value="RDV29240.1"/>
    <property type="molecule type" value="Genomic_DNA"/>
</dbReference>
<comment type="caution">
    <text evidence="2">The sequence shown here is derived from an EMBL/GenBank/DDBJ whole genome shotgun (WGS) entry which is preliminary data.</text>
</comment>
<dbReference type="GO" id="GO:0005829">
    <property type="term" value="C:cytosol"/>
    <property type="evidence" value="ECO:0007669"/>
    <property type="project" value="TreeGrafter"/>
</dbReference>
<accession>A0A3D8MF61</accession>
<dbReference type="PANTHER" id="PTHR11803">
    <property type="entry name" value="2-IMINOBUTANOATE/2-IMINOPROPANOATE DEAMINASE RIDA"/>
    <property type="match status" value="1"/>
</dbReference>
<sequence length="128" mass="14183">MTPLNPASLPAPFGRYSHGVEVPAKGRLVKTSGQLALASDLSIPESAFEQAQLIFQYLDAILQEGNMSRQDVIHLAAYVTDRAYMKEYMQARDLYFGELTPPASTLIIVSGFTREEFKVEIELLAMAD</sequence>
<gene>
    <name evidence="2" type="ORF">DXV75_01920</name>
</gene>
<keyword evidence="3" id="KW-1185">Reference proteome</keyword>
<dbReference type="Pfam" id="PF01042">
    <property type="entry name" value="Ribonuc_L-PSP"/>
    <property type="match status" value="1"/>
</dbReference>
<dbReference type="OrthoDB" id="9803101at2"/>